<feature type="region of interest" description="Disordered" evidence="1">
    <location>
        <begin position="1"/>
        <end position="46"/>
    </location>
</feature>
<evidence type="ECO:0000313" key="3">
    <source>
        <dbReference type="Proteomes" id="UP000498740"/>
    </source>
</evidence>
<dbReference type="EMBL" id="BLWD01000001">
    <property type="protein sequence ID" value="GFN04929.1"/>
    <property type="molecule type" value="Genomic_DNA"/>
</dbReference>
<organism evidence="2 3">
    <name type="scientific">Streptomyces microflavus</name>
    <name type="common">Streptomyces lipmanii</name>
    <dbReference type="NCBI Taxonomy" id="1919"/>
    <lineage>
        <taxon>Bacteria</taxon>
        <taxon>Bacillati</taxon>
        <taxon>Actinomycetota</taxon>
        <taxon>Actinomycetes</taxon>
        <taxon>Kitasatosporales</taxon>
        <taxon>Streptomycetaceae</taxon>
        <taxon>Streptomyces</taxon>
    </lineage>
</organism>
<reference evidence="2 3" key="1">
    <citation type="submission" date="2020-05" db="EMBL/GenBank/DDBJ databases">
        <title>Whole genome shotgun sequence of Streptomyces microflavus NBRC 13062.</title>
        <authorList>
            <person name="Komaki H."/>
            <person name="Tamura T."/>
        </authorList>
    </citation>
    <scope>NUCLEOTIDE SEQUENCE [LARGE SCALE GENOMIC DNA]</scope>
    <source>
        <strain evidence="2 3">NBRC 13062</strain>
    </source>
</reference>
<evidence type="ECO:0000313" key="2">
    <source>
        <dbReference type="EMBL" id="GFN04929.1"/>
    </source>
</evidence>
<dbReference type="AlphaFoldDB" id="A0A7J0CR95"/>
<protein>
    <submittedName>
        <fullName evidence="2">Uncharacterized protein</fullName>
    </submittedName>
</protein>
<name>A0A7J0CR95_STRMI</name>
<gene>
    <name evidence="2" type="ORF">Smic_34850</name>
</gene>
<accession>A0A7J0CR95</accession>
<dbReference type="Proteomes" id="UP000498740">
    <property type="component" value="Unassembled WGS sequence"/>
</dbReference>
<sequence length="190" mass="20288">MRADQDKTVDQAPALHQADPQGPLPRVVEGAPRQLPQQGGAHLRGQLRRARTDLDRKLTAAVHDLLQAVLAVRQEPGVQAVVEQEQLRQVREDAGDGAGRGDGEFDRQVVAGGVVAEPGDDPPDRPLPQVAGPVPALAESSLMVRYSAVVIVFPPSLRLLRRRPVALSEACCSVGCPSLRPMSVVALCSR</sequence>
<evidence type="ECO:0000256" key="1">
    <source>
        <dbReference type="SAM" id="MobiDB-lite"/>
    </source>
</evidence>
<proteinExistence type="predicted"/>
<comment type="caution">
    <text evidence="2">The sequence shown here is derived from an EMBL/GenBank/DDBJ whole genome shotgun (WGS) entry which is preliminary data.</text>
</comment>